<dbReference type="Gene3D" id="3.40.50.720">
    <property type="entry name" value="NAD(P)-binding Rossmann-like Domain"/>
    <property type="match status" value="1"/>
</dbReference>
<evidence type="ECO:0000313" key="2">
    <source>
        <dbReference type="Proteomes" id="UP000598196"/>
    </source>
</evidence>
<proteinExistence type="predicted"/>
<dbReference type="GO" id="GO:0005737">
    <property type="term" value="C:cytoplasm"/>
    <property type="evidence" value="ECO:0007669"/>
    <property type="project" value="TreeGrafter"/>
</dbReference>
<dbReference type="InterPro" id="IPR051468">
    <property type="entry name" value="Fungal_SecMetab_SDRs"/>
</dbReference>
<evidence type="ECO:0000313" key="1">
    <source>
        <dbReference type="EMBL" id="GGO30083.1"/>
    </source>
</evidence>
<sequence>MTGRALVIGASGGIGGALATELAARGQLVTRVSRRDQGIDITDQNSVDLVLGALDPPFTTVIVATGILAAEGQHPEKSLIEIDGPSMLATLAANTLGPALILRHLPRLLPREGRSVTAVLTARVGSIGDNHLGGWYSYRASKAAANQIVRTASIEIARKRPEAVVVAMHPGTVDTQFTSAYPGHRKTAPQAAARQVIDVIWGLAPGDNGGFFDYSGAQVPW</sequence>
<protein>
    <submittedName>
        <fullName evidence="1">SDR family oxidoreductase</fullName>
    </submittedName>
</protein>
<organism evidence="1 2">
    <name type="scientific">Gemmobacter aquaticus</name>
    <dbReference type="NCBI Taxonomy" id="490185"/>
    <lineage>
        <taxon>Bacteria</taxon>
        <taxon>Pseudomonadati</taxon>
        <taxon>Pseudomonadota</taxon>
        <taxon>Alphaproteobacteria</taxon>
        <taxon>Rhodobacterales</taxon>
        <taxon>Paracoccaceae</taxon>
        <taxon>Gemmobacter</taxon>
    </lineage>
</organism>
<dbReference type="SUPFAM" id="SSF51735">
    <property type="entry name" value="NAD(P)-binding Rossmann-fold domains"/>
    <property type="match status" value="1"/>
</dbReference>
<dbReference type="PANTHER" id="PTHR43544:SF12">
    <property type="entry name" value="NAD(P)-BINDING ROSSMANN-FOLD SUPERFAMILY PROTEIN"/>
    <property type="match status" value="1"/>
</dbReference>
<dbReference type="Pfam" id="PF13561">
    <property type="entry name" value="adh_short_C2"/>
    <property type="match status" value="1"/>
</dbReference>
<comment type="caution">
    <text evidence="1">The sequence shown here is derived from an EMBL/GenBank/DDBJ whole genome shotgun (WGS) entry which is preliminary data.</text>
</comment>
<dbReference type="AlphaFoldDB" id="A0A917YIC9"/>
<dbReference type="Proteomes" id="UP000598196">
    <property type="component" value="Unassembled WGS sequence"/>
</dbReference>
<dbReference type="GO" id="GO:0016491">
    <property type="term" value="F:oxidoreductase activity"/>
    <property type="evidence" value="ECO:0007669"/>
    <property type="project" value="TreeGrafter"/>
</dbReference>
<keyword evidence="2" id="KW-1185">Reference proteome</keyword>
<dbReference type="RefSeq" id="WP_146284833.1">
    <property type="nucleotide sequence ID" value="NZ_BMLP01000001.1"/>
</dbReference>
<reference evidence="1 2" key="1">
    <citation type="journal article" date="2014" name="Int. J. Syst. Evol. Microbiol.">
        <title>Complete genome sequence of Corynebacterium casei LMG S-19264T (=DSM 44701T), isolated from a smear-ripened cheese.</title>
        <authorList>
            <consortium name="US DOE Joint Genome Institute (JGI-PGF)"/>
            <person name="Walter F."/>
            <person name="Albersmeier A."/>
            <person name="Kalinowski J."/>
            <person name="Ruckert C."/>
        </authorList>
    </citation>
    <scope>NUCLEOTIDE SEQUENCE [LARGE SCALE GENOMIC DNA]</scope>
    <source>
        <strain evidence="1 2">CGMCC 1.7029</strain>
    </source>
</reference>
<gene>
    <name evidence="1" type="ORF">GCM10010991_14630</name>
</gene>
<dbReference type="InterPro" id="IPR036291">
    <property type="entry name" value="NAD(P)-bd_dom_sf"/>
</dbReference>
<accession>A0A917YIC9</accession>
<dbReference type="PANTHER" id="PTHR43544">
    <property type="entry name" value="SHORT-CHAIN DEHYDROGENASE/REDUCTASE"/>
    <property type="match status" value="1"/>
</dbReference>
<dbReference type="OrthoDB" id="9785826at2"/>
<dbReference type="EMBL" id="BMLP01000001">
    <property type="protein sequence ID" value="GGO30083.1"/>
    <property type="molecule type" value="Genomic_DNA"/>
</dbReference>
<dbReference type="PRINTS" id="PR00081">
    <property type="entry name" value="GDHRDH"/>
</dbReference>
<dbReference type="InterPro" id="IPR002347">
    <property type="entry name" value="SDR_fam"/>
</dbReference>
<name>A0A917YIC9_9RHOB</name>